<dbReference type="SUPFAM" id="SSF51215">
    <property type="entry name" value="Regulatory protein AraC"/>
    <property type="match status" value="1"/>
</dbReference>
<dbReference type="InterPro" id="IPR037923">
    <property type="entry name" value="HTH-like"/>
</dbReference>
<dbReference type="InterPro" id="IPR020449">
    <property type="entry name" value="Tscrpt_reg_AraC-type_HTH"/>
</dbReference>
<name>A0A934RVN3_9BACT</name>
<dbReference type="SMART" id="SM00342">
    <property type="entry name" value="HTH_ARAC"/>
    <property type="match status" value="1"/>
</dbReference>
<dbReference type="PROSITE" id="PS00041">
    <property type="entry name" value="HTH_ARAC_FAMILY_1"/>
    <property type="match status" value="1"/>
</dbReference>
<dbReference type="CDD" id="cd02208">
    <property type="entry name" value="cupin_RmlC-like"/>
    <property type="match status" value="1"/>
</dbReference>
<sequence length="310" mass="34141">MPERADSLATDQTTFCPFKAPSRISASAENQEVSLNRFEQRPGMSFVHAEFGASATDTYCDWPAHSFLQIAYLTSGRLQLKKADGVLLNCKAGDWLLLKPANSPFQFAAQSDCSLHWLGFDPEAAEGLTGFSETISPQLLDQTTPLLSNHASNGRLKALGNELSKLKGETTRERLLIEAKTLEWLVLILDQPAFSPCKAIIPQGNAREDTALTAAARILEERLAEDHSIAEISRAVHLNEFKLKRGFKQRFGTTIFGYLRQKRMEAARSKLQRGGISIIEVANAVGYSNPSHFARAFKEAFGVNPSQLTG</sequence>
<reference evidence="5" key="1">
    <citation type="submission" date="2021-01" db="EMBL/GenBank/DDBJ databases">
        <title>Modified the classification status of verrucomicrobia.</title>
        <authorList>
            <person name="Feng X."/>
        </authorList>
    </citation>
    <scope>NUCLEOTIDE SEQUENCE</scope>
    <source>
        <strain evidence="5">KCTC 13126</strain>
    </source>
</reference>
<comment type="caution">
    <text evidence="5">The sequence shown here is derived from an EMBL/GenBank/DDBJ whole genome shotgun (WGS) entry which is preliminary data.</text>
</comment>
<dbReference type="GO" id="GO:0003700">
    <property type="term" value="F:DNA-binding transcription factor activity"/>
    <property type="evidence" value="ECO:0007669"/>
    <property type="project" value="InterPro"/>
</dbReference>
<accession>A0A934RVN3</accession>
<dbReference type="PANTHER" id="PTHR47893">
    <property type="entry name" value="REGULATORY PROTEIN PCHR"/>
    <property type="match status" value="1"/>
</dbReference>
<dbReference type="SUPFAM" id="SSF46689">
    <property type="entry name" value="Homeodomain-like"/>
    <property type="match status" value="2"/>
</dbReference>
<protein>
    <submittedName>
        <fullName evidence="5">Helix-turn-helix transcriptional regulator</fullName>
    </submittedName>
</protein>
<evidence type="ECO:0000259" key="4">
    <source>
        <dbReference type="PROSITE" id="PS01124"/>
    </source>
</evidence>
<dbReference type="Proteomes" id="UP000617628">
    <property type="component" value="Unassembled WGS sequence"/>
</dbReference>
<dbReference type="Pfam" id="PF02311">
    <property type="entry name" value="AraC_binding"/>
    <property type="match status" value="1"/>
</dbReference>
<keyword evidence="2" id="KW-0238">DNA-binding</keyword>
<dbReference type="PROSITE" id="PS01124">
    <property type="entry name" value="HTH_ARAC_FAMILY_2"/>
    <property type="match status" value="1"/>
</dbReference>
<dbReference type="InterPro" id="IPR053142">
    <property type="entry name" value="PchR_regulatory_protein"/>
</dbReference>
<dbReference type="RefSeq" id="WP_200354499.1">
    <property type="nucleotide sequence ID" value="NZ_JAENIL010000007.1"/>
</dbReference>
<dbReference type="Gene3D" id="1.10.10.60">
    <property type="entry name" value="Homeodomain-like"/>
    <property type="match status" value="1"/>
</dbReference>
<dbReference type="InterPro" id="IPR003313">
    <property type="entry name" value="AraC-bd"/>
</dbReference>
<evidence type="ECO:0000313" key="6">
    <source>
        <dbReference type="Proteomes" id="UP000617628"/>
    </source>
</evidence>
<dbReference type="InterPro" id="IPR018062">
    <property type="entry name" value="HTH_AraC-typ_CS"/>
</dbReference>
<dbReference type="PANTHER" id="PTHR47893:SF1">
    <property type="entry name" value="REGULATORY PROTEIN PCHR"/>
    <property type="match status" value="1"/>
</dbReference>
<dbReference type="AlphaFoldDB" id="A0A934RVN3"/>
<evidence type="ECO:0000256" key="3">
    <source>
        <dbReference type="ARBA" id="ARBA00023163"/>
    </source>
</evidence>
<evidence type="ECO:0000256" key="2">
    <source>
        <dbReference type="ARBA" id="ARBA00023125"/>
    </source>
</evidence>
<dbReference type="InterPro" id="IPR009057">
    <property type="entry name" value="Homeodomain-like_sf"/>
</dbReference>
<gene>
    <name evidence="5" type="ORF">JIN87_05360</name>
</gene>
<keyword evidence="3" id="KW-0804">Transcription</keyword>
<keyword evidence="1" id="KW-0805">Transcription regulation</keyword>
<keyword evidence="6" id="KW-1185">Reference proteome</keyword>
<dbReference type="InterPro" id="IPR018060">
    <property type="entry name" value="HTH_AraC"/>
</dbReference>
<dbReference type="Pfam" id="PF12833">
    <property type="entry name" value="HTH_18"/>
    <property type="match status" value="1"/>
</dbReference>
<dbReference type="GO" id="GO:0043565">
    <property type="term" value="F:sequence-specific DNA binding"/>
    <property type="evidence" value="ECO:0007669"/>
    <property type="project" value="InterPro"/>
</dbReference>
<organism evidence="5 6">
    <name type="scientific">Pelagicoccus mobilis</name>
    <dbReference type="NCBI Taxonomy" id="415221"/>
    <lineage>
        <taxon>Bacteria</taxon>
        <taxon>Pseudomonadati</taxon>
        <taxon>Verrucomicrobiota</taxon>
        <taxon>Opitutia</taxon>
        <taxon>Puniceicoccales</taxon>
        <taxon>Pelagicoccaceae</taxon>
        <taxon>Pelagicoccus</taxon>
    </lineage>
</organism>
<proteinExistence type="predicted"/>
<dbReference type="EMBL" id="JAENIL010000007">
    <property type="protein sequence ID" value="MBK1876285.1"/>
    <property type="molecule type" value="Genomic_DNA"/>
</dbReference>
<evidence type="ECO:0000313" key="5">
    <source>
        <dbReference type="EMBL" id="MBK1876285.1"/>
    </source>
</evidence>
<feature type="domain" description="HTH araC/xylS-type" evidence="4">
    <location>
        <begin position="213"/>
        <end position="310"/>
    </location>
</feature>
<dbReference type="PRINTS" id="PR00032">
    <property type="entry name" value="HTHARAC"/>
</dbReference>
<evidence type="ECO:0000256" key="1">
    <source>
        <dbReference type="ARBA" id="ARBA00023015"/>
    </source>
</evidence>